<sequence length="59" mass="6991">MNEDLFIRKSKKIISNGFKLSKITIQKKEKYKIILEYKKGNDDKLIELQSITESIIVIY</sequence>
<dbReference type="AlphaFoldDB" id="A0A0F9RL81"/>
<reference evidence="1" key="1">
    <citation type="journal article" date="2015" name="Nature">
        <title>Complex archaea that bridge the gap between prokaryotes and eukaryotes.</title>
        <authorList>
            <person name="Spang A."/>
            <person name="Saw J.H."/>
            <person name="Jorgensen S.L."/>
            <person name="Zaremba-Niedzwiedzka K."/>
            <person name="Martijn J."/>
            <person name="Lind A.E."/>
            <person name="van Eijk R."/>
            <person name="Schleper C."/>
            <person name="Guy L."/>
            <person name="Ettema T.J."/>
        </authorList>
    </citation>
    <scope>NUCLEOTIDE SEQUENCE</scope>
</reference>
<proteinExistence type="predicted"/>
<evidence type="ECO:0000313" key="1">
    <source>
        <dbReference type="EMBL" id="KKN57270.1"/>
    </source>
</evidence>
<protein>
    <submittedName>
        <fullName evidence="1">Uncharacterized protein</fullName>
    </submittedName>
</protein>
<accession>A0A0F9RL81</accession>
<name>A0A0F9RL81_9ZZZZ</name>
<organism evidence="1">
    <name type="scientific">marine sediment metagenome</name>
    <dbReference type="NCBI Taxonomy" id="412755"/>
    <lineage>
        <taxon>unclassified sequences</taxon>
        <taxon>metagenomes</taxon>
        <taxon>ecological metagenomes</taxon>
    </lineage>
</organism>
<dbReference type="EMBL" id="LAZR01000811">
    <property type="protein sequence ID" value="KKN57270.1"/>
    <property type="molecule type" value="Genomic_DNA"/>
</dbReference>
<comment type="caution">
    <text evidence="1">The sequence shown here is derived from an EMBL/GenBank/DDBJ whole genome shotgun (WGS) entry which is preliminary data.</text>
</comment>
<gene>
    <name evidence="1" type="ORF">LCGC14_0563980</name>
</gene>